<feature type="modified residue" description="N6-(pyridoxal phosphate)lysine" evidence="2">
    <location>
        <position position="65"/>
    </location>
</feature>
<name>A0A371DXJ2_9APHY</name>
<evidence type="ECO:0000313" key="6">
    <source>
        <dbReference type="Proteomes" id="UP000256964"/>
    </source>
</evidence>
<dbReference type="InterPro" id="IPR001608">
    <property type="entry name" value="Ala_racemase_N"/>
</dbReference>
<dbReference type="PANTHER" id="PTHR10146">
    <property type="entry name" value="PROLINE SYNTHETASE CO-TRANSCRIBED BACTERIAL HOMOLOG PROTEIN"/>
    <property type="match status" value="1"/>
</dbReference>
<dbReference type="OrthoDB" id="10264196at2759"/>
<organism evidence="5 6">
    <name type="scientific">Lentinus brumalis</name>
    <dbReference type="NCBI Taxonomy" id="2498619"/>
    <lineage>
        <taxon>Eukaryota</taxon>
        <taxon>Fungi</taxon>
        <taxon>Dikarya</taxon>
        <taxon>Basidiomycota</taxon>
        <taxon>Agaricomycotina</taxon>
        <taxon>Agaricomycetes</taxon>
        <taxon>Polyporales</taxon>
        <taxon>Polyporaceae</taxon>
        <taxon>Lentinus</taxon>
    </lineage>
</organism>
<accession>A0A371DXJ2</accession>
<reference evidence="5 6" key="1">
    <citation type="journal article" date="2018" name="Biotechnol. Biofuels">
        <title>Integrative visual omics of the white-rot fungus Polyporus brumalis exposes the biotechnological potential of its oxidative enzymes for delignifying raw plant biomass.</title>
        <authorList>
            <person name="Miyauchi S."/>
            <person name="Rancon A."/>
            <person name="Drula E."/>
            <person name="Hage H."/>
            <person name="Chaduli D."/>
            <person name="Favel A."/>
            <person name="Grisel S."/>
            <person name="Henrissat B."/>
            <person name="Herpoel-Gimbert I."/>
            <person name="Ruiz-Duenas F.J."/>
            <person name="Chevret D."/>
            <person name="Hainaut M."/>
            <person name="Lin J."/>
            <person name="Wang M."/>
            <person name="Pangilinan J."/>
            <person name="Lipzen A."/>
            <person name="Lesage-Meessen L."/>
            <person name="Navarro D."/>
            <person name="Riley R."/>
            <person name="Grigoriev I.V."/>
            <person name="Zhou S."/>
            <person name="Raouche S."/>
            <person name="Rosso M.N."/>
        </authorList>
    </citation>
    <scope>NUCLEOTIDE SEQUENCE [LARGE SCALE GENOMIC DNA]</scope>
    <source>
        <strain evidence="5 6">BRFM 1820</strain>
    </source>
</reference>
<comment type="similarity">
    <text evidence="2 3">Belongs to the pyridoxal phosphate-binding protein YggS/PROSC family.</text>
</comment>
<proteinExistence type="inferred from homology"/>
<dbReference type="InterPro" id="IPR029066">
    <property type="entry name" value="PLP-binding_barrel"/>
</dbReference>
<dbReference type="Proteomes" id="UP000256964">
    <property type="component" value="Unassembled WGS sequence"/>
</dbReference>
<dbReference type="AlphaFoldDB" id="A0A371DXJ2"/>
<keyword evidence="6" id="KW-1185">Reference proteome</keyword>
<evidence type="ECO:0000256" key="3">
    <source>
        <dbReference type="RuleBase" id="RU004514"/>
    </source>
</evidence>
<dbReference type="CDD" id="cd06822">
    <property type="entry name" value="PLPDE_III_YBL036c_euk"/>
    <property type="match status" value="1"/>
</dbReference>
<dbReference type="PANTHER" id="PTHR10146:SF14">
    <property type="entry name" value="PYRIDOXAL PHOSPHATE HOMEOSTASIS PROTEIN"/>
    <property type="match status" value="1"/>
</dbReference>
<dbReference type="InterPro" id="IPR011078">
    <property type="entry name" value="PyrdxlP_homeostasis"/>
</dbReference>
<protein>
    <recommendedName>
        <fullName evidence="2">Pyridoxal phosphate homeostasis protein</fullName>
        <shortName evidence="2">PLP homeostasis protein</shortName>
    </recommendedName>
</protein>
<dbReference type="SUPFAM" id="SSF51419">
    <property type="entry name" value="PLP-binding barrel"/>
    <property type="match status" value="1"/>
</dbReference>
<dbReference type="EMBL" id="KZ857379">
    <property type="protein sequence ID" value="RDX57208.1"/>
    <property type="molecule type" value="Genomic_DNA"/>
</dbReference>
<evidence type="ECO:0000256" key="2">
    <source>
        <dbReference type="HAMAP-Rule" id="MF_03225"/>
    </source>
</evidence>
<keyword evidence="1 2" id="KW-0663">Pyridoxal phosphate</keyword>
<sequence length="299" mass="32336">MNVSTTVRLVYRRMSAAVPTTPLVSATAERAAELKESLAEIRQRVQAARPSQSTTSQPTLVAVSKYKPASDILACYDEGQRDFGENYVQELVDKASQLPQDIRWHFIGTFQSNKAKILASIPNLYALQTLHSTKGATALNKAIPSDRPALNVLLQVNTSGEDSKSGVSPLARDASDSEADSAELVQIAKHILTECPRLRLQGLMTIGSLSESLSKEKENEDFRRLVATRDVLEGALARAGFPKDSGKWGDEHGRLLLSMGMSSDFEAALAAGSDIVRVGTGIFGSRPKKEEVKAHTSLA</sequence>
<evidence type="ECO:0000259" key="4">
    <source>
        <dbReference type="Pfam" id="PF01168"/>
    </source>
</evidence>
<dbReference type="NCBIfam" id="TIGR00044">
    <property type="entry name" value="YggS family pyridoxal phosphate-dependent enzyme"/>
    <property type="match status" value="1"/>
</dbReference>
<dbReference type="HAMAP" id="MF_02087">
    <property type="entry name" value="PLP_homeostasis"/>
    <property type="match status" value="1"/>
</dbReference>
<gene>
    <name evidence="5" type="ORF">OH76DRAFT_1394991</name>
</gene>
<feature type="domain" description="Alanine racemase N-terminal" evidence="4">
    <location>
        <begin position="39"/>
        <end position="287"/>
    </location>
</feature>
<comment type="function">
    <text evidence="2">Pyridoxal 5'-phosphate (PLP)-binding protein, which may be involved in intracellular homeostatic regulation of pyridoxal 5'-phosphate (PLP), the active form of vitamin B6.</text>
</comment>
<dbReference type="STRING" id="139420.A0A371DXJ2"/>
<dbReference type="Pfam" id="PF01168">
    <property type="entry name" value="Ala_racemase_N"/>
    <property type="match status" value="1"/>
</dbReference>
<dbReference type="GO" id="GO:0030170">
    <property type="term" value="F:pyridoxal phosphate binding"/>
    <property type="evidence" value="ECO:0007669"/>
    <property type="project" value="UniProtKB-UniRule"/>
</dbReference>
<dbReference type="FunFam" id="3.20.20.10:FF:000007">
    <property type="entry name" value="Pyridoxal phosphate homeostasis protein"/>
    <property type="match status" value="1"/>
</dbReference>
<evidence type="ECO:0000313" key="5">
    <source>
        <dbReference type="EMBL" id="RDX57208.1"/>
    </source>
</evidence>
<evidence type="ECO:0000256" key="1">
    <source>
        <dbReference type="ARBA" id="ARBA00022898"/>
    </source>
</evidence>
<dbReference type="Gene3D" id="3.20.20.10">
    <property type="entry name" value="Alanine racemase"/>
    <property type="match status" value="1"/>
</dbReference>